<dbReference type="Gene3D" id="1.10.10.10">
    <property type="entry name" value="Winged helix-like DNA-binding domain superfamily/Winged helix DNA-binding domain"/>
    <property type="match status" value="1"/>
</dbReference>
<organism evidence="5">
    <name type="scientific">Lamprotornis superbus</name>
    <dbReference type="NCBI Taxonomy" id="245042"/>
    <lineage>
        <taxon>Eukaryota</taxon>
        <taxon>Metazoa</taxon>
        <taxon>Chordata</taxon>
        <taxon>Craniata</taxon>
        <taxon>Vertebrata</taxon>
        <taxon>Euteleostomi</taxon>
        <taxon>Archelosauria</taxon>
        <taxon>Archosauria</taxon>
        <taxon>Dinosauria</taxon>
        <taxon>Saurischia</taxon>
        <taxon>Theropoda</taxon>
        <taxon>Coelurosauria</taxon>
        <taxon>Aves</taxon>
        <taxon>Neognathae</taxon>
        <taxon>Neoaves</taxon>
        <taxon>Telluraves</taxon>
        <taxon>Australaves</taxon>
        <taxon>Passeriformes</taxon>
        <taxon>Sturnidae</taxon>
        <taxon>Lamprotornis</taxon>
    </lineage>
</organism>
<reference evidence="6 7" key="2">
    <citation type="journal article" date="2021" name="J. Hered.">
        <title>Feather Gene Expression Elucidates the Developmental Basis of Plumage Iridescence in African Starlings.</title>
        <authorList>
            <person name="Rubenstein D.R."/>
            <person name="Corvelo A."/>
            <person name="MacManes M.D."/>
            <person name="Maia R."/>
            <person name="Narzisi G."/>
            <person name="Rousaki A."/>
            <person name="Vandenabeele P."/>
            <person name="Shawkey M.D."/>
            <person name="Solomon J."/>
        </authorList>
    </citation>
    <scope>NUCLEOTIDE SEQUENCE [LARGE SCALE GENOMIC DNA]</scope>
    <source>
        <strain evidence="6">SS15</strain>
    </source>
</reference>
<feature type="domain" description="G protein gamma" evidence="3">
    <location>
        <begin position="393"/>
        <end position="452"/>
    </location>
</feature>
<dbReference type="Proteomes" id="UP000618051">
    <property type="component" value="Unassembled WGS sequence"/>
</dbReference>
<evidence type="ECO:0000259" key="3">
    <source>
        <dbReference type="PROSITE" id="PS50058"/>
    </source>
</evidence>
<evidence type="ECO:0000313" key="7">
    <source>
        <dbReference type="Proteomes" id="UP000618051"/>
    </source>
</evidence>
<dbReference type="InterPro" id="IPR040759">
    <property type="entry name" value="RGS_DHEX"/>
</dbReference>
<evidence type="ECO:0000313" key="5">
    <source>
        <dbReference type="EMBL" id="KAG0119469.1"/>
    </source>
</evidence>
<dbReference type="CDD" id="cd04450">
    <property type="entry name" value="DEP_RGS7-like"/>
    <property type="match status" value="1"/>
</dbReference>
<dbReference type="InterPro" id="IPR036284">
    <property type="entry name" value="GGL_sf"/>
</dbReference>
<reference evidence="6" key="3">
    <citation type="submission" date="2022-01" db="EMBL/GenBank/DDBJ databases">
        <authorList>
            <person name="Rubenstein D.R."/>
        </authorList>
    </citation>
    <scope>NUCLEOTIDE SEQUENCE</scope>
    <source>
        <strain evidence="6">SS15</strain>
        <tissue evidence="6">Liver</tissue>
    </source>
</reference>
<dbReference type="GO" id="GO:0005886">
    <property type="term" value="C:plasma membrane"/>
    <property type="evidence" value="ECO:0007669"/>
    <property type="project" value="TreeGrafter"/>
</dbReference>
<dbReference type="AlphaFoldDB" id="A0A835NQE0"/>
<dbReference type="GO" id="GO:0009968">
    <property type="term" value="P:negative regulation of signal transduction"/>
    <property type="evidence" value="ECO:0007669"/>
    <property type="project" value="UniProtKB-KW"/>
</dbReference>
<comment type="caution">
    <text evidence="5">The sequence shown here is derived from an EMBL/GenBank/DDBJ whole genome shotgun (WGS) entry which is preliminary data.</text>
</comment>
<dbReference type="Gene3D" id="1.10.1240.60">
    <property type="match status" value="1"/>
</dbReference>
<sequence length="718" mass="83944">MLFRLTTFFVDCRNFYSNLYHIIIFDRSPPKLEINVSTLVLKVLAGDRLLPIIYVAKMVMAGIYRAKGMYKKDEEWNTVVAKNCIFFNESFVNQRKSQRVKKMRQLEIEELMQKNNRVFQLNNYFAQSQESLVPTTGGKEYMVLNKGEVQMQNRELQGIENKIYVITQVTKIFSLKRIMEDVIARMQDEKNGIPIRTVKSFLSKIPSVFSVEALHLGTLMAAHGYFFPISDHVLTLKDDGTFYRFQTPYFWPSNCWEPENTDYAVYLCKRTMQNKARLELADYEAESLARLQRAFARKWEFIFMQAEAQAKVDKKRDKIERKILDSQERAFWDVHRPVPGCVNTTEVDIKKSSRMRNPHKTRKSVYGLQNDIRSHSPTHTPVPETKPPTEDELHQEIKHWQMQLDRHRLKMSKVAESLLAYTEQYLEYDPFLVPPDPSNPWISDDTTFWELEASKEPGQQRVKRWGFGMDEALKDPVGREQFLKFLESEFSSENLRFWLAVEDLKKRPIREVPARVQEIWQEFLAPGAPSAINLDSKSYDKTTQNVKEPGRYTFEDAQEHIYKLMKSDSYPRFIRSSAYQELLQAKKKLFLKGIKMKAGRFCVGILFHLPKDPLISEGEAVVRDCLSCNETQDCCLNCLRNTYILSSNKKPNNKKTKKQTKNPNTVKVLLPLICFESTVIRKKFGFNRTKSVKDTKRQKYQNSSMPEMEGRPNKPAVN</sequence>
<feature type="domain" description="RGS" evidence="4">
    <location>
        <begin position="468"/>
        <end position="583"/>
    </location>
</feature>
<dbReference type="PANTHER" id="PTHR45746:SF7">
    <property type="entry name" value="REGULATOR OF G-PROTEIN SIGNALING 7"/>
    <property type="match status" value="1"/>
</dbReference>
<proteinExistence type="predicted"/>
<dbReference type="SUPFAM" id="SSF48670">
    <property type="entry name" value="Transducin (heterotrimeric G protein), gamma chain"/>
    <property type="match status" value="1"/>
</dbReference>
<accession>A0A835NQE0</accession>
<name>A0A835NQE0_9PASS</name>
<dbReference type="EMBL" id="JADDUC020000003">
    <property type="protein sequence ID" value="KAI1240813.1"/>
    <property type="molecule type" value="Genomic_DNA"/>
</dbReference>
<dbReference type="InterPro" id="IPR015898">
    <property type="entry name" value="G-protein_gamma-like_dom"/>
</dbReference>
<dbReference type="FunFam" id="4.10.260.10:FF:000002">
    <property type="entry name" value="Regulator of G-protein signaling 6"/>
    <property type="match status" value="1"/>
</dbReference>
<evidence type="ECO:0000256" key="1">
    <source>
        <dbReference type="ARBA" id="ARBA00022700"/>
    </source>
</evidence>
<protein>
    <recommendedName>
        <fullName evidence="8">Regulator of G-protein signaling 7</fullName>
    </recommendedName>
</protein>
<dbReference type="InterPro" id="IPR044926">
    <property type="entry name" value="RGS_subdomain_2"/>
</dbReference>
<dbReference type="FunFam" id="1.10.167.10:FF:000002">
    <property type="entry name" value="Regulator of G-protein signaling 6 isoform 9"/>
    <property type="match status" value="1"/>
</dbReference>
<dbReference type="PROSITE" id="PS50132">
    <property type="entry name" value="RGS"/>
    <property type="match status" value="1"/>
</dbReference>
<dbReference type="GO" id="GO:0005096">
    <property type="term" value="F:GTPase activator activity"/>
    <property type="evidence" value="ECO:0007669"/>
    <property type="project" value="TreeGrafter"/>
</dbReference>
<dbReference type="CDD" id="cd08738">
    <property type="entry name" value="RGS_RGS7"/>
    <property type="match status" value="1"/>
</dbReference>
<dbReference type="FunFam" id="1.10.1240.60:FF:000001">
    <property type="entry name" value="Regulator of G-protein signaling 6"/>
    <property type="match status" value="1"/>
</dbReference>
<dbReference type="PANTHER" id="PTHR45746">
    <property type="entry name" value="LP21163P"/>
    <property type="match status" value="1"/>
</dbReference>
<dbReference type="SMART" id="SM00315">
    <property type="entry name" value="RGS"/>
    <property type="match status" value="1"/>
</dbReference>
<dbReference type="SMART" id="SM00224">
    <property type="entry name" value="GGL"/>
    <property type="match status" value="1"/>
</dbReference>
<gene>
    <name evidence="6" type="ORF">IHE44_0009256</name>
    <name evidence="5" type="ORF">IHE44_014276</name>
</gene>
<dbReference type="Pfam" id="PF00631">
    <property type="entry name" value="G-gamma"/>
    <property type="match status" value="1"/>
</dbReference>
<dbReference type="OrthoDB" id="196547at2759"/>
<dbReference type="SUPFAM" id="SSF46785">
    <property type="entry name" value="Winged helix' DNA-binding domain"/>
    <property type="match status" value="1"/>
</dbReference>
<dbReference type="InterPro" id="IPR016137">
    <property type="entry name" value="RGS"/>
</dbReference>
<dbReference type="InterPro" id="IPR047016">
    <property type="entry name" value="RGS6/7/9/11"/>
</dbReference>
<evidence type="ECO:0000259" key="4">
    <source>
        <dbReference type="PROSITE" id="PS50132"/>
    </source>
</evidence>
<dbReference type="InterPro" id="IPR047017">
    <property type="entry name" value="RGS6/7/9/11_DHEX_sf"/>
</dbReference>
<dbReference type="InterPro" id="IPR036305">
    <property type="entry name" value="RGS_sf"/>
</dbReference>
<dbReference type="InterPro" id="IPR000591">
    <property type="entry name" value="DEP_dom"/>
</dbReference>
<dbReference type="Pfam" id="PF18148">
    <property type="entry name" value="RGS_DHEX"/>
    <property type="match status" value="1"/>
</dbReference>
<dbReference type="SMART" id="SM01224">
    <property type="entry name" value="G_gamma"/>
    <property type="match status" value="1"/>
</dbReference>
<dbReference type="GO" id="GO:0043005">
    <property type="term" value="C:neuron projection"/>
    <property type="evidence" value="ECO:0007669"/>
    <property type="project" value="TreeGrafter"/>
</dbReference>
<evidence type="ECO:0008006" key="8">
    <source>
        <dbReference type="Google" id="ProtNLM"/>
    </source>
</evidence>
<dbReference type="GO" id="GO:0035556">
    <property type="term" value="P:intracellular signal transduction"/>
    <property type="evidence" value="ECO:0007669"/>
    <property type="project" value="InterPro"/>
</dbReference>
<dbReference type="SMART" id="SM00049">
    <property type="entry name" value="DEP"/>
    <property type="match status" value="1"/>
</dbReference>
<dbReference type="GO" id="GO:0007186">
    <property type="term" value="P:G protein-coupled receptor signaling pathway"/>
    <property type="evidence" value="ECO:0007669"/>
    <property type="project" value="InterPro"/>
</dbReference>
<dbReference type="InterPro" id="IPR036388">
    <property type="entry name" value="WH-like_DNA-bd_sf"/>
</dbReference>
<dbReference type="GO" id="GO:0005737">
    <property type="term" value="C:cytoplasm"/>
    <property type="evidence" value="ECO:0007669"/>
    <property type="project" value="TreeGrafter"/>
</dbReference>
<evidence type="ECO:0000256" key="2">
    <source>
        <dbReference type="SAM" id="MobiDB-lite"/>
    </source>
</evidence>
<keyword evidence="7" id="KW-1185">Reference proteome</keyword>
<dbReference type="Pfam" id="PF00615">
    <property type="entry name" value="RGS"/>
    <property type="match status" value="1"/>
</dbReference>
<dbReference type="Gene3D" id="4.10.260.10">
    <property type="entry name" value="Transducin (heterotrimeric G protein), gamma chain"/>
    <property type="match status" value="1"/>
</dbReference>
<feature type="region of interest" description="Disordered" evidence="2">
    <location>
        <begin position="691"/>
        <end position="718"/>
    </location>
</feature>
<dbReference type="Gene3D" id="1.10.167.10">
    <property type="entry name" value="Regulator of G-protein Signalling 4, domain 2"/>
    <property type="match status" value="1"/>
</dbReference>
<keyword evidence="1" id="KW-0734">Signal transduction inhibitor</keyword>
<reference evidence="5" key="1">
    <citation type="submission" date="2020-10" db="EMBL/GenBank/DDBJ databases">
        <title>Feather gene expression reveals the developmental basis of iridescence in African starlings.</title>
        <authorList>
            <person name="Rubenstein D.R."/>
        </authorList>
    </citation>
    <scope>NUCLEOTIDE SEQUENCE</scope>
    <source>
        <strain evidence="5">SS15</strain>
        <tissue evidence="5">Liver</tissue>
    </source>
</reference>
<dbReference type="CDD" id="cd00068">
    <property type="entry name" value="GGL"/>
    <property type="match status" value="1"/>
</dbReference>
<dbReference type="PROSITE" id="PS50058">
    <property type="entry name" value="G_PROTEIN_GAMMA"/>
    <property type="match status" value="1"/>
</dbReference>
<dbReference type="PRINTS" id="PR01301">
    <property type="entry name" value="RGSPROTEIN"/>
</dbReference>
<dbReference type="GO" id="GO:0008277">
    <property type="term" value="P:regulation of G protein-coupled receptor signaling pathway"/>
    <property type="evidence" value="ECO:0007669"/>
    <property type="project" value="InterPro"/>
</dbReference>
<dbReference type="EMBL" id="JADDUC010000085">
    <property type="protein sequence ID" value="KAG0119469.1"/>
    <property type="molecule type" value="Genomic_DNA"/>
</dbReference>
<evidence type="ECO:0000313" key="6">
    <source>
        <dbReference type="EMBL" id="KAI1240813.1"/>
    </source>
</evidence>
<dbReference type="InterPro" id="IPR036390">
    <property type="entry name" value="WH_DNA-bd_sf"/>
</dbReference>
<dbReference type="SUPFAM" id="SSF48097">
    <property type="entry name" value="Regulator of G-protein signaling, RGS"/>
    <property type="match status" value="1"/>
</dbReference>